<feature type="chain" id="PRO_5019364370" evidence="4">
    <location>
        <begin position="23"/>
        <end position="341"/>
    </location>
</feature>
<dbReference type="InterPro" id="IPR051455">
    <property type="entry name" value="Bact_solute-bind_prot3"/>
</dbReference>
<dbReference type="Proteomes" id="UP000284547">
    <property type="component" value="Unassembled WGS sequence"/>
</dbReference>
<dbReference type="PANTHER" id="PTHR30085">
    <property type="entry name" value="AMINO ACID ABC TRANSPORTER PERMEASE"/>
    <property type="match status" value="1"/>
</dbReference>
<evidence type="ECO:0000313" key="6">
    <source>
        <dbReference type="EMBL" id="RGP38808.1"/>
    </source>
</evidence>
<gene>
    <name evidence="6" type="ORF">D1012_01395</name>
</gene>
<organism evidence="6 7">
    <name type="scientific">Pseudotabrizicola alkalilacus</name>
    <dbReference type="NCBI Taxonomy" id="2305252"/>
    <lineage>
        <taxon>Bacteria</taxon>
        <taxon>Pseudomonadati</taxon>
        <taxon>Pseudomonadota</taxon>
        <taxon>Alphaproteobacteria</taxon>
        <taxon>Rhodobacterales</taxon>
        <taxon>Paracoccaceae</taxon>
        <taxon>Pseudotabrizicola</taxon>
    </lineage>
</organism>
<dbReference type="GO" id="GO:0006865">
    <property type="term" value="P:amino acid transport"/>
    <property type="evidence" value="ECO:0007669"/>
    <property type="project" value="TreeGrafter"/>
</dbReference>
<dbReference type="SMART" id="SM00062">
    <property type="entry name" value="PBPb"/>
    <property type="match status" value="1"/>
</dbReference>
<evidence type="ECO:0000313" key="7">
    <source>
        <dbReference type="Proteomes" id="UP000284547"/>
    </source>
</evidence>
<dbReference type="EMBL" id="QWEY01000001">
    <property type="protein sequence ID" value="RGP38808.1"/>
    <property type="molecule type" value="Genomic_DNA"/>
</dbReference>
<reference evidence="6 7" key="1">
    <citation type="submission" date="2018-08" db="EMBL/GenBank/DDBJ databases">
        <title>Flavobacterium tibetense sp. nov., isolated from a wetland YonghuCo on Tibetan Plateau.</title>
        <authorList>
            <person name="Phurbu D."/>
            <person name="Lu H."/>
            <person name="Xing P."/>
        </authorList>
    </citation>
    <scope>NUCLEOTIDE SEQUENCE [LARGE SCALE GENOMIC DNA]</scope>
    <source>
        <strain evidence="6 7">DJC</strain>
    </source>
</reference>
<feature type="domain" description="Solute-binding protein family 3/N-terminal" evidence="5">
    <location>
        <begin position="36"/>
        <end position="265"/>
    </location>
</feature>
<evidence type="ECO:0000256" key="2">
    <source>
        <dbReference type="ARBA" id="ARBA00022448"/>
    </source>
</evidence>
<keyword evidence="7" id="KW-1185">Reference proteome</keyword>
<keyword evidence="2" id="KW-0813">Transport</keyword>
<dbReference type="SUPFAM" id="SSF53850">
    <property type="entry name" value="Periplasmic binding protein-like II"/>
    <property type="match status" value="1"/>
</dbReference>
<dbReference type="InterPro" id="IPR001638">
    <property type="entry name" value="Solute-binding_3/MltF_N"/>
</dbReference>
<comment type="caution">
    <text evidence="6">The sequence shown here is derived from an EMBL/GenBank/DDBJ whole genome shotgun (WGS) entry which is preliminary data.</text>
</comment>
<evidence type="ECO:0000256" key="3">
    <source>
        <dbReference type="ARBA" id="ARBA00022729"/>
    </source>
</evidence>
<accession>A0A411Z6T4</accession>
<dbReference type="Gene3D" id="3.40.190.10">
    <property type="entry name" value="Periplasmic binding protein-like II"/>
    <property type="match status" value="2"/>
</dbReference>
<sequence length="341" mass="36132">MKQSVFLGTLAATTLFAGMALAQGTSTLDTVKARGELNCGVNTGLVGFAAPDASGNWQGFDVALCKAVAGAIFGDASKVVYIPTTSSDRFEQLTSGKIDFLIRNTTWTFSRDTDLNMDFVGVNYYDGQGFMVRKDLGVSSAKELNGATICIQTGTTTELNLADYFKANNMTYTAVPIETNAEGEQQYLAGACDAYTTDASGLAATRAAFADPENHIILPEIISKEPLGPAVRHGDSAWGDVIRWTMNALVAAEEFGITSANIEELATSSQNPEIQRLLGTSDNLGAMIGLDADWAKNAIKASGNYGEIFAATIGESTPIGLARGLNAQWTQGGLLYTPPFR</sequence>
<dbReference type="PANTHER" id="PTHR30085:SF7">
    <property type="entry name" value="AMINO-ACID ABC TRANSPORTER-BINDING PROTEIN YHDW-RELATED"/>
    <property type="match status" value="1"/>
</dbReference>
<dbReference type="CDD" id="cd13692">
    <property type="entry name" value="PBP2_BztA"/>
    <property type="match status" value="1"/>
</dbReference>
<keyword evidence="3 4" id="KW-0732">Signal</keyword>
<name>A0A411Z6T4_9RHOB</name>
<dbReference type="OrthoDB" id="9777941at2"/>
<dbReference type="Pfam" id="PF00497">
    <property type="entry name" value="SBP_bac_3"/>
    <property type="match status" value="1"/>
</dbReference>
<comment type="similarity">
    <text evidence="1">Belongs to the bacterial solute-binding protein 3 family.</text>
</comment>
<evidence type="ECO:0000256" key="1">
    <source>
        <dbReference type="ARBA" id="ARBA00010333"/>
    </source>
</evidence>
<dbReference type="RefSeq" id="WP_118149545.1">
    <property type="nucleotide sequence ID" value="NZ_QWEY01000001.1"/>
</dbReference>
<evidence type="ECO:0000256" key="4">
    <source>
        <dbReference type="SAM" id="SignalP"/>
    </source>
</evidence>
<protein>
    <submittedName>
        <fullName evidence="6">Amino acid ABC transporter substrate-binding protein</fullName>
    </submittedName>
</protein>
<feature type="signal peptide" evidence="4">
    <location>
        <begin position="1"/>
        <end position="22"/>
    </location>
</feature>
<proteinExistence type="inferred from homology"/>
<evidence type="ECO:0000259" key="5">
    <source>
        <dbReference type="SMART" id="SM00062"/>
    </source>
</evidence>
<dbReference type="AlphaFoldDB" id="A0A411Z6T4"/>